<comment type="catalytic activity">
    <reaction evidence="1">
        <text>3',5'-cyclic CMP + H2O = CMP + H(+)</text>
        <dbReference type="Rhea" id="RHEA:72675"/>
        <dbReference type="ChEBI" id="CHEBI:15377"/>
        <dbReference type="ChEBI" id="CHEBI:15378"/>
        <dbReference type="ChEBI" id="CHEBI:58003"/>
        <dbReference type="ChEBI" id="CHEBI:60377"/>
    </reaction>
    <physiologicalReaction direction="left-to-right" evidence="1">
        <dbReference type="Rhea" id="RHEA:72676"/>
    </physiologicalReaction>
</comment>
<evidence type="ECO:0000313" key="5">
    <source>
        <dbReference type="EMBL" id="MCK8486546.1"/>
    </source>
</evidence>
<dbReference type="InterPro" id="IPR036866">
    <property type="entry name" value="RibonucZ/Hydroxyglut_hydro"/>
</dbReference>
<keyword evidence="6" id="KW-1185">Reference proteome</keyword>
<feature type="domain" description="Metallo-beta-lactamase" evidence="4">
    <location>
        <begin position="106"/>
        <end position="313"/>
    </location>
</feature>
<protein>
    <submittedName>
        <fullName evidence="5">MBL fold metallo-hydrolase</fullName>
    </submittedName>
</protein>
<dbReference type="SUPFAM" id="SSF56281">
    <property type="entry name" value="Metallo-hydrolase/oxidoreductase"/>
    <property type="match status" value="1"/>
</dbReference>
<comment type="caution">
    <text evidence="5">The sequence shown here is derived from an EMBL/GenBank/DDBJ whole genome shotgun (WGS) entry which is preliminary data.</text>
</comment>
<evidence type="ECO:0000256" key="3">
    <source>
        <dbReference type="ARBA" id="ARBA00048505"/>
    </source>
</evidence>
<dbReference type="InterPro" id="IPR001279">
    <property type="entry name" value="Metallo-B-lactamas"/>
</dbReference>
<organism evidence="5 6">
    <name type="scientific">Paenibacillus mellifer</name>
    <dbReference type="NCBI Taxonomy" id="2937794"/>
    <lineage>
        <taxon>Bacteria</taxon>
        <taxon>Bacillati</taxon>
        <taxon>Bacillota</taxon>
        <taxon>Bacilli</taxon>
        <taxon>Bacillales</taxon>
        <taxon>Paenibacillaceae</taxon>
        <taxon>Paenibacillus</taxon>
    </lineage>
</organism>
<dbReference type="PANTHER" id="PTHR15032:SF4">
    <property type="entry name" value="N-ACYL-PHOSPHATIDYLETHANOLAMINE-HYDROLYZING PHOSPHOLIPASE D"/>
    <property type="match status" value="1"/>
</dbReference>
<evidence type="ECO:0000256" key="2">
    <source>
        <dbReference type="ARBA" id="ARBA00034301"/>
    </source>
</evidence>
<proteinExistence type="predicted"/>
<dbReference type="Pfam" id="PF12706">
    <property type="entry name" value="Lactamase_B_2"/>
    <property type="match status" value="1"/>
</dbReference>
<evidence type="ECO:0000313" key="6">
    <source>
        <dbReference type="Proteomes" id="UP001139534"/>
    </source>
</evidence>
<reference evidence="5" key="1">
    <citation type="submission" date="2022-04" db="EMBL/GenBank/DDBJ databases">
        <authorList>
            <person name="Seo M.-J."/>
        </authorList>
    </citation>
    <scope>NUCLEOTIDE SEQUENCE</scope>
    <source>
        <strain evidence="5">MBLB2552</strain>
    </source>
</reference>
<evidence type="ECO:0000259" key="4">
    <source>
        <dbReference type="SMART" id="SM00849"/>
    </source>
</evidence>
<dbReference type="GO" id="GO:0005737">
    <property type="term" value="C:cytoplasm"/>
    <property type="evidence" value="ECO:0007669"/>
    <property type="project" value="TreeGrafter"/>
</dbReference>
<dbReference type="SMART" id="SM00849">
    <property type="entry name" value="Lactamase_B"/>
    <property type="match status" value="1"/>
</dbReference>
<dbReference type="AlphaFoldDB" id="A0A9X2BS97"/>
<accession>A0A9X2BS97</accession>
<dbReference type="PANTHER" id="PTHR15032">
    <property type="entry name" value="N-ACYL-PHOSPHATIDYLETHANOLAMINE-HYDROLYZING PHOSPHOLIPASE D"/>
    <property type="match status" value="1"/>
</dbReference>
<dbReference type="Gene3D" id="3.60.15.10">
    <property type="entry name" value="Ribonuclease Z/Hydroxyacylglutathione hydrolase-like"/>
    <property type="match status" value="1"/>
</dbReference>
<comment type="catalytic activity">
    <reaction evidence="3">
        <text>3',5'-cyclic UMP + H2O = UMP + H(+)</text>
        <dbReference type="Rhea" id="RHEA:70575"/>
        <dbReference type="ChEBI" id="CHEBI:15377"/>
        <dbReference type="ChEBI" id="CHEBI:15378"/>
        <dbReference type="ChEBI" id="CHEBI:57865"/>
        <dbReference type="ChEBI" id="CHEBI:184387"/>
    </reaction>
    <physiologicalReaction direction="left-to-right" evidence="3">
        <dbReference type="Rhea" id="RHEA:70576"/>
    </physiologicalReaction>
</comment>
<dbReference type="RefSeq" id="WP_248550759.1">
    <property type="nucleotide sequence ID" value="NZ_JALPRK010000003.1"/>
</dbReference>
<gene>
    <name evidence="5" type="ORF">M0651_05080</name>
</gene>
<comment type="function">
    <text evidence="2">Counteracts the endogenous Pycsar antiviral defense system. Phosphodiesterase that enables metal-dependent hydrolysis of host cyclic nucleotide Pycsar defense signals such as cCMP and cUMP.</text>
</comment>
<dbReference type="Proteomes" id="UP001139534">
    <property type="component" value="Unassembled WGS sequence"/>
</dbReference>
<dbReference type="EMBL" id="JALPRK010000003">
    <property type="protein sequence ID" value="MCK8486546.1"/>
    <property type="molecule type" value="Genomic_DNA"/>
</dbReference>
<name>A0A9X2BS97_9BACL</name>
<sequence length="365" mass="41163">MFIAFGIVLVLLIGITLFIRLYPAFGGKTSASGRARYAQSPQWQGKKFAYTEPTSSFQPSSGNMVSLLRDYLRGNPRVRPDRTLPVLRLGREALEDRDRDWVAWLGHSALLLHLGGKRLLLDPMLGPSPTPVPPFGGKRYNRQLPVEPEDLPEIDAVILSHDHYDHLDYGTIRKLKDKVGRFFVPLGVGSHLERWGVEPERISEHDWGEELDWNGLRLACTPARHFSGRGLANRDGTLWCSWVIASPERKVFFSGDSGYGPHFKQIGEKYGPFDLALMECGQYDPRWSDIHMLPEQTVQAHMDVKGGLLLPIHWGAFTLSLHDWNDPVRRATAEAERQGVPIATPKIGEPVYIGDPAYPKEAWWA</sequence>
<evidence type="ECO:0000256" key="1">
    <source>
        <dbReference type="ARBA" id="ARBA00034221"/>
    </source>
</evidence>